<evidence type="ECO:0000256" key="4">
    <source>
        <dbReference type="PROSITE-ProRule" id="PRU00175"/>
    </source>
</evidence>
<name>A0A9P7YTR2_9HELO</name>
<dbReference type="Pfam" id="PF00097">
    <property type="entry name" value="zf-C3HC4"/>
    <property type="match status" value="1"/>
</dbReference>
<dbReference type="InterPro" id="IPR018957">
    <property type="entry name" value="Znf_C3HC4_RING-type"/>
</dbReference>
<dbReference type="InterPro" id="IPR001841">
    <property type="entry name" value="Znf_RING"/>
</dbReference>
<dbReference type="AlphaFoldDB" id="A0A9P7YTR2"/>
<dbReference type="OrthoDB" id="124185at2759"/>
<feature type="domain" description="RING-type" evidence="5">
    <location>
        <begin position="14"/>
        <end position="60"/>
    </location>
</feature>
<keyword evidence="2 4" id="KW-0863">Zinc-finger</keyword>
<keyword evidence="3" id="KW-0862">Zinc</keyword>
<comment type="caution">
    <text evidence="6">The sequence shown here is derived from an EMBL/GenBank/DDBJ whole genome shotgun (WGS) entry which is preliminary data.</text>
</comment>
<reference evidence="6" key="1">
    <citation type="journal article" date="2021" name="IMA Fungus">
        <title>Genomic characterization of three marine fungi, including Emericellopsis atlantica sp. nov. with signatures of a generalist lifestyle and marine biomass degradation.</title>
        <authorList>
            <person name="Hagestad O.C."/>
            <person name="Hou L."/>
            <person name="Andersen J.H."/>
            <person name="Hansen E.H."/>
            <person name="Altermark B."/>
            <person name="Li C."/>
            <person name="Kuhnert E."/>
            <person name="Cox R.J."/>
            <person name="Crous P.W."/>
            <person name="Spatafora J.W."/>
            <person name="Lail K."/>
            <person name="Amirebrahimi M."/>
            <person name="Lipzen A."/>
            <person name="Pangilinan J."/>
            <person name="Andreopoulos W."/>
            <person name="Hayes R.D."/>
            <person name="Ng V."/>
            <person name="Grigoriev I.V."/>
            <person name="Jackson S.A."/>
            <person name="Sutton T.D.S."/>
            <person name="Dobson A.D.W."/>
            <person name="Rama T."/>
        </authorList>
    </citation>
    <scope>NUCLEOTIDE SEQUENCE</scope>
    <source>
        <strain evidence="6">TRa018bII</strain>
    </source>
</reference>
<dbReference type="SUPFAM" id="SSF57850">
    <property type="entry name" value="RING/U-box"/>
    <property type="match status" value="2"/>
</dbReference>
<dbReference type="Gene3D" id="3.30.40.10">
    <property type="entry name" value="Zinc/RING finger domain, C3HC4 (zinc finger)"/>
    <property type="match status" value="2"/>
</dbReference>
<keyword evidence="7" id="KW-1185">Reference proteome</keyword>
<protein>
    <recommendedName>
        <fullName evidence="5">RING-type domain-containing protein</fullName>
    </recommendedName>
</protein>
<dbReference type="Proteomes" id="UP000824998">
    <property type="component" value="Unassembled WGS sequence"/>
</dbReference>
<evidence type="ECO:0000256" key="2">
    <source>
        <dbReference type="ARBA" id="ARBA00022771"/>
    </source>
</evidence>
<gene>
    <name evidence="6" type="ORF">BJ875DRAFT_84625</name>
</gene>
<dbReference type="GO" id="GO:0008270">
    <property type="term" value="F:zinc ion binding"/>
    <property type="evidence" value="ECO:0007669"/>
    <property type="project" value="UniProtKB-KW"/>
</dbReference>
<evidence type="ECO:0000313" key="6">
    <source>
        <dbReference type="EMBL" id="KAG9239605.1"/>
    </source>
</evidence>
<organism evidence="6 7">
    <name type="scientific">Amylocarpus encephaloides</name>
    <dbReference type="NCBI Taxonomy" id="45428"/>
    <lineage>
        <taxon>Eukaryota</taxon>
        <taxon>Fungi</taxon>
        <taxon>Dikarya</taxon>
        <taxon>Ascomycota</taxon>
        <taxon>Pezizomycotina</taxon>
        <taxon>Leotiomycetes</taxon>
        <taxon>Helotiales</taxon>
        <taxon>Helotiales incertae sedis</taxon>
        <taxon>Amylocarpus</taxon>
    </lineage>
</organism>
<accession>A0A9P7YTR2</accession>
<evidence type="ECO:0000259" key="5">
    <source>
        <dbReference type="PROSITE" id="PS50089"/>
    </source>
</evidence>
<dbReference type="EMBL" id="MU251357">
    <property type="protein sequence ID" value="KAG9239605.1"/>
    <property type="molecule type" value="Genomic_DNA"/>
</dbReference>
<keyword evidence="1" id="KW-0479">Metal-binding</keyword>
<sequence length="157" mass="17364">MADERSRPASAQPCAICYRDLDDDAFQTSPCEHRFCRGCWVSWETLQRSQGRGLTCPSCRTVVTNTALTAPVPAEETVTCQTCSNDVIVELAAQTVGCGHIHCTVCLVSYFEDCVFPGSPLRCPSCQERGGTMFYMPGHPEELCQFERLPRGFQSVL</sequence>
<feature type="domain" description="RING-type" evidence="5">
    <location>
        <begin position="80"/>
        <end position="127"/>
    </location>
</feature>
<evidence type="ECO:0000313" key="7">
    <source>
        <dbReference type="Proteomes" id="UP000824998"/>
    </source>
</evidence>
<evidence type="ECO:0000256" key="3">
    <source>
        <dbReference type="ARBA" id="ARBA00022833"/>
    </source>
</evidence>
<dbReference type="PROSITE" id="PS50089">
    <property type="entry name" value="ZF_RING_2"/>
    <property type="match status" value="2"/>
</dbReference>
<proteinExistence type="predicted"/>
<dbReference type="InterPro" id="IPR013083">
    <property type="entry name" value="Znf_RING/FYVE/PHD"/>
</dbReference>
<dbReference type="SMART" id="SM00184">
    <property type="entry name" value="RING"/>
    <property type="match status" value="2"/>
</dbReference>
<evidence type="ECO:0000256" key="1">
    <source>
        <dbReference type="ARBA" id="ARBA00022723"/>
    </source>
</evidence>